<evidence type="ECO:0000256" key="2">
    <source>
        <dbReference type="SAM" id="MobiDB-lite"/>
    </source>
</evidence>
<proteinExistence type="predicted"/>
<dbReference type="AlphaFoldDB" id="A0A814EJ62"/>
<feature type="transmembrane region" description="Helical" evidence="3">
    <location>
        <begin position="72"/>
        <end position="90"/>
    </location>
</feature>
<dbReference type="InterPro" id="IPR028994">
    <property type="entry name" value="Integrin_alpha_N"/>
</dbReference>
<organism evidence="4 5">
    <name type="scientific">Adineta steineri</name>
    <dbReference type="NCBI Taxonomy" id="433720"/>
    <lineage>
        <taxon>Eukaryota</taxon>
        <taxon>Metazoa</taxon>
        <taxon>Spiralia</taxon>
        <taxon>Gnathifera</taxon>
        <taxon>Rotifera</taxon>
        <taxon>Eurotatoria</taxon>
        <taxon>Bdelloidea</taxon>
        <taxon>Adinetida</taxon>
        <taxon>Adinetidae</taxon>
        <taxon>Adineta</taxon>
    </lineage>
</organism>
<keyword evidence="1" id="KW-0732">Signal</keyword>
<dbReference type="Gene3D" id="2.130.10.130">
    <property type="entry name" value="Integrin alpha, N-terminal"/>
    <property type="match status" value="1"/>
</dbReference>
<dbReference type="PANTHER" id="PTHR46580">
    <property type="entry name" value="SENSOR KINASE-RELATED"/>
    <property type="match status" value="1"/>
</dbReference>
<evidence type="ECO:0000313" key="5">
    <source>
        <dbReference type="Proteomes" id="UP000663891"/>
    </source>
</evidence>
<dbReference type="EMBL" id="CAJNON010000105">
    <property type="protein sequence ID" value="CAF0972995.1"/>
    <property type="molecule type" value="Genomic_DNA"/>
</dbReference>
<dbReference type="InterPro" id="IPR013517">
    <property type="entry name" value="FG-GAP"/>
</dbReference>
<reference evidence="4" key="1">
    <citation type="submission" date="2021-02" db="EMBL/GenBank/DDBJ databases">
        <authorList>
            <person name="Nowell W R."/>
        </authorList>
    </citation>
    <scope>NUCLEOTIDE SEQUENCE</scope>
</reference>
<dbReference type="PANTHER" id="PTHR46580:SF4">
    <property type="entry name" value="ATP_GTP-BINDING PROTEIN"/>
    <property type="match status" value="1"/>
</dbReference>
<feature type="compositionally biased region" description="Polar residues" evidence="2">
    <location>
        <begin position="31"/>
        <end position="46"/>
    </location>
</feature>
<dbReference type="OrthoDB" id="10041838at2759"/>
<dbReference type="Pfam" id="PF13517">
    <property type="entry name" value="FG-GAP_3"/>
    <property type="match status" value="5"/>
</dbReference>
<keyword evidence="3" id="KW-0812">Transmembrane</keyword>
<dbReference type="SUPFAM" id="SSF69318">
    <property type="entry name" value="Integrin alpha N-terminal domain"/>
    <property type="match status" value="2"/>
</dbReference>
<accession>A0A814EJ62</accession>
<evidence type="ECO:0008006" key="6">
    <source>
        <dbReference type="Google" id="ProtNLM"/>
    </source>
</evidence>
<evidence type="ECO:0000313" key="4">
    <source>
        <dbReference type="EMBL" id="CAF0972995.1"/>
    </source>
</evidence>
<evidence type="ECO:0000256" key="1">
    <source>
        <dbReference type="ARBA" id="ARBA00022729"/>
    </source>
</evidence>
<keyword evidence="3" id="KW-1133">Transmembrane helix</keyword>
<gene>
    <name evidence="4" type="ORF">VCS650_LOCUS13241</name>
</gene>
<name>A0A814EJ62_9BILA</name>
<comment type="caution">
    <text evidence="4">The sequence shown here is derived from an EMBL/GenBank/DDBJ whole genome shotgun (WGS) entry which is preliminary data.</text>
</comment>
<keyword evidence="3" id="KW-0472">Membrane</keyword>
<dbReference type="Proteomes" id="UP000663891">
    <property type="component" value="Unassembled WGS sequence"/>
</dbReference>
<protein>
    <recommendedName>
        <fullName evidence="6">VCBS repeat-containing protein</fullName>
    </recommendedName>
</protein>
<dbReference type="Gene3D" id="2.30.30.100">
    <property type="match status" value="6"/>
</dbReference>
<evidence type="ECO:0000256" key="3">
    <source>
        <dbReference type="SAM" id="Phobius"/>
    </source>
</evidence>
<sequence length="591" mass="63586">MQKTNGSSIDNGGVRVRHSATEQDIHVDNVQYESSTQNQPNSMKSTDVTKKIKKSPRTPSPLKYSCWSRHRTATAVGTFALFTILTMAAIQQYELKFIQTPQNPIEYNFGPRSVVVGNFDNDKLVDIVVANHVDDSISVYLGYNNGAFASNMIYSTGLYSAPYMVAIGDFNNDYHTDIAVAYYGTNSIGIFLGSGNCSFINKTVMSTGSSRPIWILIADLDNDTSLDIVTANYGTDSISIFYGSGDGTFSYTITYPMGYDSSPFSVIGADFNNDNYLDLAITNYGTNNIAILIGNGNRTFLYQQTFSTGINSHPYSLIVGHFNDDSLLDIAVANYGANNVGVFLGNINGIFTSQTTYSLNTSSPYSIGLGNFNRDNRVDLVVSNKGTNNIGVLLGLGNGSFSEPTMNPTGSSSSISLAAADFNKDNLLDVIIVSNDTGSVSILFGYDEGFQPQTTYSTGSWPQSVAVGDFNNDTRLDIVVASATGNIVSVLLGYGNGSFANQTTYSTGSWPQSVAVGDFNNDTRLDIVVANRVDNTVSVLLGYGNGSFANQTTYLTGNSPYSVAVGDFNNDIRVDIVVANYRNNTVSVLLG</sequence>
<feature type="compositionally biased region" description="Polar residues" evidence="2">
    <location>
        <begin position="1"/>
        <end position="10"/>
    </location>
</feature>
<feature type="region of interest" description="Disordered" evidence="2">
    <location>
        <begin position="1"/>
        <end position="59"/>
    </location>
</feature>